<dbReference type="EnsemblMetazoa" id="PPA10067.1">
    <property type="protein sequence ID" value="PPA10067.1"/>
    <property type="gene ID" value="WBGene00099621"/>
</dbReference>
<name>A0A2A6B3K4_PRIPA</name>
<proteinExistence type="predicted"/>
<evidence type="ECO:0000313" key="1">
    <source>
        <dbReference type="EnsemblMetazoa" id="PPA10067.1"/>
    </source>
</evidence>
<accession>A0A8R1YCZ9</accession>
<keyword evidence="2" id="KW-1185">Reference proteome</keyword>
<evidence type="ECO:0000313" key="2">
    <source>
        <dbReference type="Proteomes" id="UP000005239"/>
    </source>
</evidence>
<sequence length="141" mass="15747">MHHDRLSRSKEEKEGPSPLTRPICGVILLCERRPSQKTEKCNRHVTMDLPYTVSMTKDQRSKIGAVAIIDANGKVTMRSTWNDDEEGGDDAAHVVNDPGKGPIYGQYTVCIRSGSWKHVAFHPQFWNGAAKAAPTYLKLNK</sequence>
<dbReference type="Proteomes" id="UP000005239">
    <property type="component" value="Unassembled WGS sequence"/>
</dbReference>
<reference evidence="2" key="1">
    <citation type="journal article" date="2008" name="Nat. Genet.">
        <title>The Pristionchus pacificus genome provides a unique perspective on nematode lifestyle and parasitism.</title>
        <authorList>
            <person name="Dieterich C."/>
            <person name="Clifton S.W."/>
            <person name="Schuster L.N."/>
            <person name="Chinwalla A."/>
            <person name="Delehaunty K."/>
            <person name="Dinkelacker I."/>
            <person name="Fulton L."/>
            <person name="Fulton R."/>
            <person name="Godfrey J."/>
            <person name="Minx P."/>
            <person name="Mitreva M."/>
            <person name="Roeseler W."/>
            <person name="Tian H."/>
            <person name="Witte H."/>
            <person name="Yang S.P."/>
            <person name="Wilson R.K."/>
            <person name="Sommer R.J."/>
        </authorList>
    </citation>
    <scope>NUCLEOTIDE SEQUENCE [LARGE SCALE GENOMIC DNA]</scope>
    <source>
        <strain evidence="2">PS312</strain>
    </source>
</reference>
<accession>A0A2A6B3K4</accession>
<reference evidence="1" key="2">
    <citation type="submission" date="2022-06" db="UniProtKB">
        <authorList>
            <consortium name="EnsemblMetazoa"/>
        </authorList>
    </citation>
    <scope>IDENTIFICATION</scope>
    <source>
        <strain evidence="1">PS312</strain>
    </source>
</reference>
<dbReference type="AlphaFoldDB" id="A0A2A6B3K4"/>
<gene>
    <name evidence="1" type="primary">WBGene00099621</name>
</gene>
<protein>
    <submittedName>
        <fullName evidence="1">Uncharacterized protein</fullName>
    </submittedName>
</protein>
<organism evidence="1 2">
    <name type="scientific">Pristionchus pacificus</name>
    <name type="common">Parasitic nematode worm</name>
    <dbReference type="NCBI Taxonomy" id="54126"/>
    <lineage>
        <taxon>Eukaryota</taxon>
        <taxon>Metazoa</taxon>
        <taxon>Ecdysozoa</taxon>
        <taxon>Nematoda</taxon>
        <taxon>Chromadorea</taxon>
        <taxon>Rhabditida</taxon>
        <taxon>Rhabditina</taxon>
        <taxon>Diplogasteromorpha</taxon>
        <taxon>Diplogasteroidea</taxon>
        <taxon>Neodiplogasteridae</taxon>
        <taxon>Pristionchus</taxon>
    </lineage>
</organism>